<organism evidence="4 5">
    <name type="scientific">Williamsia phyllosphaerae</name>
    <dbReference type="NCBI Taxonomy" id="885042"/>
    <lineage>
        <taxon>Bacteria</taxon>
        <taxon>Bacillati</taxon>
        <taxon>Actinomycetota</taxon>
        <taxon>Actinomycetes</taxon>
        <taxon>Mycobacteriales</taxon>
        <taxon>Nocardiaceae</taxon>
        <taxon>Williamsia</taxon>
    </lineage>
</organism>
<dbReference type="InterPro" id="IPR020904">
    <property type="entry name" value="Sc_DH/Rdtase_CS"/>
</dbReference>
<keyword evidence="5" id="KW-1185">Reference proteome</keyword>
<keyword evidence="2" id="KW-0560">Oxidoreductase</keyword>
<dbReference type="Proteomes" id="UP000632454">
    <property type="component" value="Unassembled WGS sequence"/>
</dbReference>
<dbReference type="SUPFAM" id="SSF51735">
    <property type="entry name" value="NAD(P)-binding Rossmann-fold domains"/>
    <property type="match status" value="1"/>
</dbReference>
<evidence type="ECO:0000259" key="3">
    <source>
        <dbReference type="SMART" id="SM00822"/>
    </source>
</evidence>
<dbReference type="PANTHER" id="PTHR42760:SF83">
    <property type="entry name" value="(3R)-3-HYDROXYACYL-COA DEHYDROGENASE"/>
    <property type="match status" value="1"/>
</dbReference>
<dbReference type="InterPro" id="IPR057326">
    <property type="entry name" value="KR_dom"/>
</dbReference>
<dbReference type="EMBL" id="BMCS01000002">
    <property type="protein sequence ID" value="GGF36640.1"/>
    <property type="molecule type" value="Genomic_DNA"/>
</dbReference>
<dbReference type="PRINTS" id="PR00080">
    <property type="entry name" value="SDRFAMILY"/>
</dbReference>
<sequence length="271" mass="27846">MAHTDDNLSADRTSDELASRRRAVVIGGASGLGRAIAVALAADGCRITVADRDLEAATAVAEALGDGHDAHPVDVTDEASVAALFDERDAPDIVVNSAGISTFGLITDLEVDQFRSVVDVNLTGGFLVLKHAGRRLVDGGALVSITSLNARQPAVGMSAYCSAKAGLVMLTQVGAMELGARGIRVNAVSPGFVPTPLTDPATAVPGVVDDYLANTPLGRVGTPEDVANAVVFLCSANASWMTGEVIDLNGGAHLMRYPDLHGHIMALTAPQ</sequence>
<dbReference type="RefSeq" id="WP_188491222.1">
    <property type="nucleotide sequence ID" value="NZ_BMCS01000002.1"/>
</dbReference>
<comment type="caution">
    <text evidence="4">The sequence shown here is derived from an EMBL/GenBank/DDBJ whole genome shotgun (WGS) entry which is preliminary data.</text>
</comment>
<dbReference type="PANTHER" id="PTHR42760">
    <property type="entry name" value="SHORT-CHAIN DEHYDROGENASES/REDUCTASES FAMILY MEMBER"/>
    <property type="match status" value="1"/>
</dbReference>
<gene>
    <name evidence="4" type="ORF">GCM10007298_35450</name>
</gene>
<dbReference type="SMART" id="SM00822">
    <property type="entry name" value="PKS_KR"/>
    <property type="match status" value="1"/>
</dbReference>
<evidence type="ECO:0000313" key="5">
    <source>
        <dbReference type="Proteomes" id="UP000632454"/>
    </source>
</evidence>
<accession>A0ABQ1V3L2</accession>
<protein>
    <submittedName>
        <fullName evidence="4">Short-chain dehydrogenase</fullName>
    </submittedName>
</protein>
<dbReference type="Pfam" id="PF13561">
    <property type="entry name" value="adh_short_C2"/>
    <property type="match status" value="1"/>
</dbReference>
<reference evidence="5" key="1">
    <citation type="journal article" date="2019" name="Int. J. Syst. Evol. Microbiol.">
        <title>The Global Catalogue of Microorganisms (GCM) 10K type strain sequencing project: providing services to taxonomists for standard genome sequencing and annotation.</title>
        <authorList>
            <consortium name="The Broad Institute Genomics Platform"/>
            <consortium name="The Broad Institute Genome Sequencing Center for Infectious Disease"/>
            <person name="Wu L."/>
            <person name="Ma J."/>
        </authorList>
    </citation>
    <scope>NUCLEOTIDE SEQUENCE [LARGE SCALE GENOMIC DNA]</scope>
    <source>
        <strain evidence="5">CCM 7855</strain>
    </source>
</reference>
<evidence type="ECO:0000313" key="4">
    <source>
        <dbReference type="EMBL" id="GGF36640.1"/>
    </source>
</evidence>
<dbReference type="Gene3D" id="3.40.50.720">
    <property type="entry name" value="NAD(P)-binding Rossmann-like Domain"/>
    <property type="match status" value="1"/>
</dbReference>
<dbReference type="InterPro" id="IPR002347">
    <property type="entry name" value="SDR_fam"/>
</dbReference>
<dbReference type="PROSITE" id="PS00061">
    <property type="entry name" value="ADH_SHORT"/>
    <property type="match status" value="1"/>
</dbReference>
<name>A0ABQ1V3L2_9NOCA</name>
<dbReference type="CDD" id="cd05233">
    <property type="entry name" value="SDR_c"/>
    <property type="match status" value="1"/>
</dbReference>
<evidence type="ECO:0000256" key="2">
    <source>
        <dbReference type="ARBA" id="ARBA00023002"/>
    </source>
</evidence>
<proteinExistence type="inferred from homology"/>
<dbReference type="PRINTS" id="PR00081">
    <property type="entry name" value="GDHRDH"/>
</dbReference>
<evidence type="ECO:0000256" key="1">
    <source>
        <dbReference type="ARBA" id="ARBA00006484"/>
    </source>
</evidence>
<feature type="domain" description="Ketoreductase" evidence="3">
    <location>
        <begin position="21"/>
        <end position="191"/>
    </location>
</feature>
<dbReference type="InterPro" id="IPR036291">
    <property type="entry name" value="NAD(P)-bd_dom_sf"/>
</dbReference>
<comment type="similarity">
    <text evidence="1">Belongs to the short-chain dehydrogenases/reductases (SDR) family.</text>
</comment>